<comment type="caution">
    <text evidence="1">The sequence shown here is derived from an EMBL/GenBank/DDBJ whole genome shotgun (WGS) entry which is preliminary data.</text>
</comment>
<evidence type="ECO:0000313" key="1">
    <source>
        <dbReference type="EMBL" id="KAJ7326541.1"/>
    </source>
</evidence>
<reference evidence="1" key="1">
    <citation type="submission" date="2023-01" db="EMBL/GenBank/DDBJ databases">
        <title>Genome assembly of the deep-sea coral Lophelia pertusa.</title>
        <authorList>
            <person name="Herrera S."/>
            <person name="Cordes E."/>
        </authorList>
    </citation>
    <scope>NUCLEOTIDE SEQUENCE</scope>
    <source>
        <strain evidence="1">USNM1676648</strain>
        <tissue evidence="1">Polyp</tissue>
    </source>
</reference>
<evidence type="ECO:0000313" key="2">
    <source>
        <dbReference type="Proteomes" id="UP001163046"/>
    </source>
</evidence>
<gene>
    <name evidence="1" type="ORF">OS493_027487</name>
</gene>
<name>A0A9W9YB19_9CNID</name>
<dbReference type="Proteomes" id="UP001163046">
    <property type="component" value="Unassembled WGS sequence"/>
</dbReference>
<keyword evidence="2" id="KW-1185">Reference proteome</keyword>
<organism evidence="1 2">
    <name type="scientific">Desmophyllum pertusum</name>
    <dbReference type="NCBI Taxonomy" id="174260"/>
    <lineage>
        <taxon>Eukaryota</taxon>
        <taxon>Metazoa</taxon>
        <taxon>Cnidaria</taxon>
        <taxon>Anthozoa</taxon>
        <taxon>Hexacorallia</taxon>
        <taxon>Scleractinia</taxon>
        <taxon>Caryophylliina</taxon>
        <taxon>Caryophylliidae</taxon>
        <taxon>Desmophyllum</taxon>
    </lineage>
</organism>
<dbReference type="AlphaFoldDB" id="A0A9W9YB19"/>
<proteinExistence type="predicted"/>
<accession>A0A9W9YB19</accession>
<protein>
    <submittedName>
        <fullName evidence="1">Uncharacterized protein</fullName>
    </submittedName>
</protein>
<sequence length="395" mass="42837">MIFNILDAINVRSAISLPGRVLSNDDALKLLQRHAEVTYQVNLPQYLEELRRTKLKPDFADQSFTVVGSLATLDAAITFAEGVENVNVIPSIKAAEFQGKPNPTNDKLHSAVQRLNAARNIIWLLKEKLRTGVVRADASLMEKLKEAQAWLSAQTGGHLGQGMTIALEKSGVMQQLLAKWGASSVKFKSFSASVGNGLDFLINGYNTVVNSLALDQEVSTPNILALTSSVTAMAGDVTMGVAQVLSTSAKVATAAGPIGYAVATTLYIASYAAGVASGLTAQRNLDPQDFVVAFLGPLIPHPNFGTIVEMFDQSAKGNVLESYRPYMTHRLPALFYISIGMWVVDQITGSSNTEEYSKKLHALGSLIYAERVLKFLNEIAKKWLKQFESLNRKSS</sequence>
<dbReference type="EMBL" id="MU827802">
    <property type="protein sequence ID" value="KAJ7326541.1"/>
    <property type="molecule type" value="Genomic_DNA"/>
</dbReference>